<dbReference type="Proteomes" id="UP000630135">
    <property type="component" value="Unassembled WGS sequence"/>
</dbReference>
<dbReference type="GeneID" id="59166341"/>
<evidence type="ECO:0000313" key="4">
    <source>
        <dbReference type="Proteomes" id="UP000630135"/>
    </source>
</evidence>
<dbReference type="EMBL" id="BMMA01000095">
    <property type="protein sequence ID" value="GGI95430.1"/>
    <property type="molecule type" value="Genomic_DNA"/>
</dbReference>
<dbReference type="GO" id="GO:0003677">
    <property type="term" value="F:DNA binding"/>
    <property type="evidence" value="ECO:0007669"/>
    <property type="project" value="InterPro"/>
</dbReference>
<protein>
    <recommendedName>
        <fullName evidence="1">SpoVT-AbrB domain-containing protein</fullName>
    </recommendedName>
</protein>
<evidence type="ECO:0000259" key="1">
    <source>
        <dbReference type="SMART" id="SM00966"/>
    </source>
</evidence>
<reference evidence="2" key="1">
    <citation type="journal article" date="2014" name="Int. J. Syst. Evol. Microbiol.">
        <title>Complete genome of a new Firmicutes species belonging to the dominant human colonic microbiota ('Ruminococcus bicirculans') reveals two chromosomes and a selective capacity to utilize plant glucans.</title>
        <authorList>
            <consortium name="NISC Comparative Sequencing Program"/>
            <person name="Wegmann U."/>
            <person name="Louis P."/>
            <person name="Goesmann A."/>
            <person name="Henrissat B."/>
            <person name="Duncan S.H."/>
            <person name="Flint H.J."/>
        </authorList>
    </citation>
    <scope>NUCLEOTIDE SEQUENCE</scope>
    <source>
        <strain evidence="2">CGMCC 1.8884</strain>
    </source>
</reference>
<dbReference type="Proteomes" id="UP000652720">
    <property type="component" value="Unassembled WGS sequence"/>
</dbReference>
<dbReference type="SUPFAM" id="SSF89447">
    <property type="entry name" value="AbrB/MazE/MraZ-like"/>
    <property type="match status" value="1"/>
</dbReference>
<dbReference type="InterPro" id="IPR007159">
    <property type="entry name" value="SpoVT-AbrB_dom"/>
</dbReference>
<dbReference type="EMBL" id="BMLZ01000130">
    <property type="protein sequence ID" value="GGI69906.1"/>
    <property type="molecule type" value="Genomic_DNA"/>
</dbReference>
<gene>
    <name evidence="2" type="ORF">GCM10008021_32490</name>
    <name evidence="3" type="ORF">GCM10010914_32320</name>
</gene>
<keyword evidence="4" id="KW-1185">Reference proteome</keyword>
<evidence type="ECO:0000313" key="3">
    <source>
        <dbReference type="EMBL" id="GGI95430.1"/>
    </source>
</evidence>
<reference evidence="3" key="2">
    <citation type="journal article" date="2014" name="Int. J. Syst. Evol. Microbiol.">
        <title>Complete genome sequence of Corynebacterium casei LMG S-19264T (=DSM 44701T), isolated from a smear-ripened cheese.</title>
        <authorList>
            <consortium name="US DOE Joint Genome Institute (JGI-PGF)"/>
            <person name="Walter F."/>
            <person name="Albersmeier A."/>
            <person name="Kalinowski J."/>
            <person name="Ruckert C."/>
        </authorList>
    </citation>
    <scope>NUCLEOTIDE SEQUENCE</scope>
    <source>
        <strain evidence="3">CGMCC 1.8885</strain>
    </source>
</reference>
<evidence type="ECO:0000313" key="5">
    <source>
        <dbReference type="Proteomes" id="UP000652720"/>
    </source>
</evidence>
<dbReference type="SMART" id="SM00966">
    <property type="entry name" value="SpoVT_AbrB"/>
    <property type="match status" value="1"/>
</dbReference>
<dbReference type="AlphaFoldDB" id="A0AAV4KBQ4"/>
<reference evidence="3" key="4">
    <citation type="submission" date="2023-08" db="EMBL/GenBank/DDBJ databases">
        <authorList>
            <person name="Sun Q."/>
            <person name="Zhou Y."/>
        </authorList>
    </citation>
    <scope>NUCLEOTIDE SEQUENCE</scope>
    <source>
        <strain evidence="2">CGMCC 1.8884</strain>
        <strain evidence="3">CGMCC 1.8885</strain>
    </source>
</reference>
<proteinExistence type="predicted"/>
<comment type="caution">
    <text evidence="3">The sequence shown here is derived from an EMBL/GenBank/DDBJ whole genome shotgun (WGS) entry which is preliminary data.</text>
</comment>
<dbReference type="RefSeq" id="WP_164993992.1">
    <property type="nucleotide sequence ID" value="NZ_BMLZ01000130.1"/>
</dbReference>
<sequence>MIFPVWDDIELKLSPTENSAMRKPLITIDGQVALVLPAQWLERYQVSEVELIEEGGRLILRPALPQVSFEEAADSLFAEKDALLERLSNA</sequence>
<organism evidence="3 5">
    <name type="scientific">Deinococcus wulumuqiensis</name>
    <dbReference type="NCBI Taxonomy" id="980427"/>
    <lineage>
        <taxon>Bacteria</taxon>
        <taxon>Thermotogati</taxon>
        <taxon>Deinococcota</taxon>
        <taxon>Deinococci</taxon>
        <taxon>Deinococcales</taxon>
        <taxon>Deinococcaceae</taxon>
        <taxon>Deinococcus</taxon>
    </lineage>
</organism>
<reference evidence="4" key="3">
    <citation type="journal article" date="2019" name="Int. J. Syst. Evol. Microbiol.">
        <title>The Global Catalogue of Microorganisms (GCM) 10K type strain sequencing project: providing services to taxonomists for standard genome sequencing and annotation.</title>
        <authorList>
            <consortium name="The Broad Institute Genomics Platform"/>
            <consortium name="The Broad Institute Genome Sequencing Center for Infectious Disease"/>
            <person name="Wu L."/>
            <person name="Ma J."/>
        </authorList>
    </citation>
    <scope>NUCLEOTIDE SEQUENCE [LARGE SCALE GENOMIC DNA]</scope>
    <source>
        <strain evidence="4">CGMCC 1.8884</strain>
    </source>
</reference>
<accession>A0AAV4KBQ4</accession>
<feature type="domain" description="SpoVT-AbrB" evidence="1">
    <location>
        <begin position="26"/>
        <end position="68"/>
    </location>
</feature>
<name>A0AAV4KBQ4_9DEIO</name>
<dbReference type="InterPro" id="IPR037914">
    <property type="entry name" value="SpoVT-AbrB_sf"/>
</dbReference>
<evidence type="ECO:0000313" key="2">
    <source>
        <dbReference type="EMBL" id="GGI69906.1"/>
    </source>
</evidence>